<reference evidence="2" key="1">
    <citation type="journal article" date="2012" name="PLoS ONE">
        <title>Gene sets for utilization of primary and secondary nutrition supplies in the distal gut of endangered iberian lynx.</title>
        <authorList>
            <person name="Alcaide M."/>
            <person name="Messina E."/>
            <person name="Richter M."/>
            <person name="Bargiela R."/>
            <person name="Peplies J."/>
            <person name="Huws S.A."/>
            <person name="Newbold C.J."/>
            <person name="Golyshin P.N."/>
            <person name="Simon M.A."/>
            <person name="Lopez G."/>
            <person name="Yakimov M.M."/>
            <person name="Ferrer M."/>
        </authorList>
    </citation>
    <scope>NUCLEOTIDE SEQUENCE</scope>
</reference>
<comment type="caution">
    <text evidence="2">The sequence shown here is derived from an EMBL/GenBank/DDBJ whole genome shotgun (WGS) entry which is preliminary data.</text>
</comment>
<name>J9GAZ8_9ZZZZ</name>
<dbReference type="AlphaFoldDB" id="J9GAZ8"/>
<gene>
    <name evidence="2" type="ORF">EVA_07394</name>
</gene>
<evidence type="ECO:0000256" key="1">
    <source>
        <dbReference type="SAM" id="MobiDB-lite"/>
    </source>
</evidence>
<evidence type="ECO:0000313" key="2">
    <source>
        <dbReference type="EMBL" id="EJX04497.1"/>
    </source>
</evidence>
<protein>
    <submittedName>
        <fullName evidence="2">Secreted protein</fullName>
    </submittedName>
</protein>
<feature type="region of interest" description="Disordered" evidence="1">
    <location>
        <begin position="46"/>
        <end position="67"/>
    </location>
</feature>
<feature type="compositionally biased region" description="Low complexity" evidence="1">
    <location>
        <begin position="46"/>
        <end position="56"/>
    </location>
</feature>
<proteinExistence type="predicted"/>
<feature type="non-terminal residue" evidence="2">
    <location>
        <position position="67"/>
    </location>
</feature>
<dbReference type="EMBL" id="AMCI01001787">
    <property type="protein sequence ID" value="EJX04497.1"/>
    <property type="molecule type" value="Genomic_DNA"/>
</dbReference>
<sequence length="67" mass="6884">MTLPRTRKISISVALALAAIAQTGVAYATQTGPKLSLESATMLSSSSLQSESEAASFVSADRIEGNP</sequence>
<accession>J9GAZ8</accession>
<organism evidence="2">
    <name type="scientific">gut metagenome</name>
    <dbReference type="NCBI Taxonomy" id="749906"/>
    <lineage>
        <taxon>unclassified sequences</taxon>
        <taxon>metagenomes</taxon>
        <taxon>organismal metagenomes</taxon>
    </lineage>
</organism>